<proteinExistence type="predicted"/>
<keyword evidence="3" id="KW-1185">Reference proteome</keyword>
<name>A0AAV4UL93_CAEEX</name>
<dbReference type="Proteomes" id="UP001054945">
    <property type="component" value="Unassembled WGS sequence"/>
</dbReference>
<gene>
    <name evidence="2" type="ORF">CEXT_267621</name>
</gene>
<accession>A0AAV4UL93</accession>
<feature type="region of interest" description="Disordered" evidence="1">
    <location>
        <begin position="84"/>
        <end position="121"/>
    </location>
</feature>
<evidence type="ECO:0000256" key="1">
    <source>
        <dbReference type="SAM" id="MobiDB-lite"/>
    </source>
</evidence>
<organism evidence="2 3">
    <name type="scientific">Caerostris extrusa</name>
    <name type="common">Bark spider</name>
    <name type="synonym">Caerostris bankana</name>
    <dbReference type="NCBI Taxonomy" id="172846"/>
    <lineage>
        <taxon>Eukaryota</taxon>
        <taxon>Metazoa</taxon>
        <taxon>Ecdysozoa</taxon>
        <taxon>Arthropoda</taxon>
        <taxon>Chelicerata</taxon>
        <taxon>Arachnida</taxon>
        <taxon>Araneae</taxon>
        <taxon>Araneomorphae</taxon>
        <taxon>Entelegynae</taxon>
        <taxon>Araneoidea</taxon>
        <taxon>Araneidae</taxon>
        <taxon>Caerostris</taxon>
    </lineage>
</organism>
<comment type="caution">
    <text evidence="2">The sequence shown here is derived from an EMBL/GenBank/DDBJ whole genome shotgun (WGS) entry which is preliminary data.</text>
</comment>
<sequence length="121" mass="13523">MLNHRNVTKHTHQSPPKLLVAGLPTPFTHPRTFTTEGCLYGCSVAENAPFPISFMSLICDQEQKEHIGKMKRDGKKRKVFINGTFRPCAPEPTSNQNKDPHWAKIESWSPGSVGPSKNVLD</sequence>
<dbReference type="EMBL" id="BPLR01013072">
    <property type="protein sequence ID" value="GIY58512.1"/>
    <property type="molecule type" value="Genomic_DNA"/>
</dbReference>
<feature type="compositionally biased region" description="Basic residues" evidence="1">
    <location>
        <begin position="1"/>
        <end position="12"/>
    </location>
</feature>
<evidence type="ECO:0000313" key="2">
    <source>
        <dbReference type="EMBL" id="GIY58512.1"/>
    </source>
</evidence>
<feature type="region of interest" description="Disordered" evidence="1">
    <location>
        <begin position="1"/>
        <end position="22"/>
    </location>
</feature>
<dbReference type="AlphaFoldDB" id="A0AAV4UL93"/>
<reference evidence="2 3" key="1">
    <citation type="submission" date="2021-06" db="EMBL/GenBank/DDBJ databases">
        <title>Caerostris extrusa draft genome.</title>
        <authorList>
            <person name="Kono N."/>
            <person name="Arakawa K."/>
        </authorList>
    </citation>
    <scope>NUCLEOTIDE SEQUENCE [LARGE SCALE GENOMIC DNA]</scope>
</reference>
<evidence type="ECO:0000313" key="3">
    <source>
        <dbReference type="Proteomes" id="UP001054945"/>
    </source>
</evidence>
<protein>
    <submittedName>
        <fullName evidence="2">Uncharacterized protein</fullName>
    </submittedName>
</protein>